<evidence type="ECO:0000259" key="1">
    <source>
        <dbReference type="Pfam" id="PF06938"/>
    </source>
</evidence>
<dbReference type="EMBL" id="JADZLT010000040">
    <property type="protein sequence ID" value="MBH0236661.1"/>
    <property type="molecule type" value="Genomic_DNA"/>
</dbReference>
<comment type="caution">
    <text evidence="3">The sequence shown here is derived from an EMBL/GenBank/DDBJ whole genome shotgun (WGS) entry which is preliminary data.</text>
</comment>
<evidence type="ECO:0000259" key="2">
    <source>
        <dbReference type="Pfam" id="PF21028"/>
    </source>
</evidence>
<evidence type="ECO:0000313" key="4">
    <source>
        <dbReference type="Proteomes" id="UP000631694"/>
    </source>
</evidence>
<dbReference type="InterPro" id="IPR048341">
    <property type="entry name" value="DUF1285_N"/>
</dbReference>
<accession>A0A931I0C7</accession>
<evidence type="ECO:0000313" key="3">
    <source>
        <dbReference type="EMBL" id="MBH0236661.1"/>
    </source>
</evidence>
<dbReference type="Proteomes" id="UP000631694">
    <property type="component" value="Unassembled WGS sequence"/>
</dbReference>
<organism evidence="3 4">
    <name type="scientific">Methylobrevis albus</name>
    <dbReference type="NCBI Taxonomy" id="2793297"/>
    <lineage>
        <taxon>Bacteria</taxon>
        <taxon>Pseudomonadati</taxon>
        <taxon>Pseudomonadota</taxon>
        <taxon>Alphaproteobacteria</taxon>
        <taxon>Hyphomicrobiales</taxon>
        <taxon>Pleomorphomonadaceae</taxon>
        <taxon>Methylobrevis</taxon>
    </lineage>
</organism>
<dbReference type="Gene3D" id="3.10.540.10">
    <property type="entry name" value="duf1285 like domain"/>
    <property type="match status" value="1"/>
</dbReference>
<dbReference type="InterPro" id="IPR048342">
    <property type="entry name" value="DUF1285_C"/>
</dbReference>
<keyword evidence="4" id="KW-1185">Reference proteome</keyword>
<dbReference type="AlphaFoldDB" id="A0A931I0C7"/>
<dbReference type="InterPro" id="IPR010707">
    <property type="entry name" value="DUF1285"/>
</dbReference>
<dbReference type="RefSeq" id="WP_197309764.1">
    <property type="nucleotide sequence ID" value="NZ_JADZLT010000040.1"/>
</dbReference>
<dbReference type="Pfam" id="PF21028">
    <property type="entry name" value="DUF1285_C"/>
    <property type="match status" value="1"/>
</dbReference>
<dbReference type="Pfam" id="PF06938">
    <property type="entry name" value="DUF1285_N"/>
    <property type="match status" value="1"/>
</dbReference>
<gene>
    <name evidence="3" type="ORF">I5731_02400</name>
</gene>
<feature type="domain" description="DUF1285" evidence="1">
    <location>
        <begin position="32"/>
        <end position="99"/>
    </location>
</feature>
<dbReference type="InterPro" id="IPR023361">
    <property type="entry name" value="DUF1285_beta_roll_sf"/>
</dbReference>
<protein>
    <submittedName>
        <fullName evidence="3">DUF1285 domain-containing protein</fullName>
    </submittedName>
</protein>
<dbReference type="Gene3D" id="2.30.270.10">
    <property type="entry name" value="duf1285 protein"/>
    <property type="match status" value="1"/>
</dbReference>
<proteinExistence type="predicted"/>
<feature type="domain" description="DUF1285" evidence="2">
    <location>
        <begin position="100"/>
        <end position="190"/>
    </location>
</feature>
<reference evidence="3" key="1">
    <citation type="submission" date="2020-12" db="EMBL/GenBank/DDBJ databases">
        <title>Methylobrevis albus sp. nov., isolated from fresh water lack sediment.</title>
        <authorList>
            <person name="Zou Q."/>
        </authorList>
    </citation>
    <scope>NUCLEOTIDE SEQUENCE</scope>
    <source>
        <strain evidence="3">L22</strain>
    </source>
</reference>
<sequence length="201" mass="21353">MSTEDRDNLPDDAATALAALLSRAADGHGKLPPVERWDPANCGAIDIRIDRDGGWHYLGTPIHRAPLVRLFSTVLRREPDGSYVLVTPAEKLTIRVDDVPFLAVEMIAEDEGPARRLTFRTNLGDIAVADADRPLRFPEEPGGGFVPYLTVRGGLEARLTRALAVDLAGLVEVDASGRAGVWSGGVFHALPSGAGAALGKA</sequence>
<name>A0A931I0C7_9HYPH</name>
<dbReference type="PIRSF" id="PIRSF029557">
    <property type="entry name" value="UCP029557"/>
    <property type="match status" value="1"/>
</dbReference>